<evidence type="ECO:0000313" key="4">
    <source>
        <dbReference type="Proteomes" id="UP000260925"/>
    </source>
</evidence>
<reference evidence="2 4" key="3">
    <citation type="journal article" date="2018" name="Nat. Biotechnol.">
        <title>A standardized bacterial taxonomy based on genome phylogeny substantially revises the tree of life.</title>
        <authorList>
            <person name="Parks D.H."/>
            <person name="Chuvochina M."/>
            <person name="Waite D.W."/>
            <person name="Rinke C."/>
            <person name="Skarshewski A."/>
            <person name="Chaumeil P.A."/>
            <person name="Hugenholtz P."/>
        </authorList>
    </citation>
    <scope>NUCLEOTIDE SEQUENCE [LARGE SCALE GENOMIC DNA]</scope>
    <source>
        <strain evidence="2">UBA9851</strain>
    </source>
</reference>
<name>A0A120N4X2_9CORY</name>
<reference evidence="3" key="2">
    <citation type="submission" date="2015-11" db="EMBL/GenBank/DDBJ databases">
        <authorList>
            <person name="Dugat-Bony E."/>
        </authorList>
    </citation>
    <scope>NUCLEOTIDE SEQUENCE [LARGE SCALE GENOMIC DNA]</scope>
    <source>
        <strain evidence="3">Mu292</strain>
    </source>
</reference>
<accession>A0A120N4X2</accession>
<dbReference type="Proteomes" id="UP000182498">
    <property type="component" value="Unassembled WGS sequence"/>
</dbReference>
<dbReference type="OrthoDB" id="4427274at2"/>
<dbReference type="AlphaFoldDB" id="A0A120N4X2"/>
<sequence length="178" mass="18645">MDPRNSTDTTLHLLPLPDSAHDHHPADIFATGTPLFIPLGAGLVTGIRETGPEGTRELTTDDLVSRDTTVGGLWADAALTMLATLGRLTATHGTALRQRRLAEGVREVGVIDEPFPAAGLIAHPLLIRPTLRVLAGTPRISVTGSGRLLVLDDGATLPVLLDDDTCSPALTLSDSALL</sequence>
<evidence type="ECO:0000313" key="1">
    <source>
        <dbReference type="EMBL" id="CUU65315.1"/>
    </source>
</evidence>
<evidence type="ECO:0000313" key="2">
    <source>
        <dbReference type="EMBL" id="HAF73246.1"/>
    </source>
</evidence>
<keyword evidence="3" id="KW-1185">Reference proteome</keyword>
<dbReference type="Proteomes" id="UP000260925">
    <property type="component" value="Unassembled WGS sequence"/>
</dbReference>
<dbReference type="EMBL" id="DMDD01000262">
    <property type="protein sequence ID" value="HAF73246.1"/>
    <property type="molecule type" value="Genomic_DNA"/>
</dbReference>
<dbReference type="EMBL" id="FAUH01000003">
    <property type="protein sequence ID" value="CUU65315.1"/>
    <property type="molecule type" value="Genomic_DNA"/>
</dbReference>
<proteinExistence type="predicted"/>
<dbReference type="RefSeq" id="WP_014009735.1">
    <property type="nucleotide sequence ID" value="NZ_CAURZS010000003.1"/>
</dbReference>
<protein>
    <submittedName>
        <fullName evidence="1">Uncharacterized protein</fullName>
    </submittedName>
</protein>
<gene>
    <name evidence="1" type="ORF">CVAR292_00633</name>
    <name evidence="2" type="ORF">DCL06_10970</name>
</gene>
<organism evidence="1 3">
    <name type="scientific">Corynebacterium variabile</name>
    <dbReference type="NCBI Taxonomy" id="1727"/>
    <lineage>
        <taxon>Bacteria</taxon>
        <taxon>Bacillati</taxon>
        <taxon>Actinomycetota</taxon>
        <taxon>Actinomycetes</taxon>
        <taxon>Mycobacteriales</taxon>
        <taxon>Corynebacteriaceae</taxon>
        <taxon>Corynebacterium</taxon>
    </lineage>
</organism>
<evidence type="ECO:0000313" key="3">
    <source>
        <dbReference type="Proteomes" id="UP000182498"/>
    </source>
</evidence>
<reference evidence="1" key="1">
    <citation type="submission" date="2015-11" db="EMBL/GenBank/DDBJ databases">
        <authorList>
            <person name="Zhang Y."/>
            <person name="Guo Z."/>
        </authorList>
    </citation>
    <scope>NUCLEOTIDE SEQUENCE [LARGE SCALE GENOMIC DNA]</scope>
    <source>
        <strain evidence="1">Mu292</strain>
    </source>
</reference>